<reference evidence="2" key="1">
    <citation type="journal article" date="2013" name="Genetics">
        <title>The draft genome and transcriptome of Panagrellus redivivus are shaped by the harsh demands of a free-living lifestyle.</title>
        <authorList>
            <person name="Srinivasan J."/>
            <person name="Dillman A.R."/>
            <person name="Macchietto M.G."/>
            <person name="Heikkinen L."/>
            <person name="Lakso M."/>
            <person name="Fracchia K.M."/>
            <person name="Antoshechkin I."/>
            <person name="Mortazavi A."/>
            <person name="Wong G."/>
            <person name="Sternberg P.W."/>
        </authorList>
    </citation>
    <scope>NUCLEOTIDE SEQUENCE [LARGE SCALE GENOMIC DNA]</scope>
    <source>
        <strain evidence="2">MT8872</strain>
    </source>
</reference>
<dbReference type="AlphaFoldDB" id="A0A7E4UVM4"/>
<proteinExistence type="predicted"/>
<dbReference type="Proteomes" id="UP000492821">
    <property type="component" value="Unassembled WGS sequence"/>
</dbReference>
<dbReference type="WBParaSite" id="Pan_g13393.t1">
    <property type="protein sequence ID" value="Pan_g13393.t1"/>
    <property type="gene ID" value="Pan_g13393"/>
</dbReference>
<evidence type="ECO:0000313" key="2">
    <source>
        <dbReference type="Proteomes" id="UP000492821"/>
    </source>
</evidence>
<accession>A0A7E4UVM4</accession>
<organism evidence="2 3">
    <name type="scientific">Panagrellus redivivus</name>
    <name type="common">Microworm</name>
    <dbReference type="NCBI Taxonomy" id="6233"/>
    <lineage>
        <taxon>Eukaryota</taxon>
        <taxon>Metazoa</taxon>
        <taxon>Ecdysozoa</taxon>
        <taxon>Nematoda</taxon>
        <taxon>Chromadorea</taxon>
        <taxon>Rhabditida</taxon>
        <taxon>Tylenchina</taxon>
        <taxon>Panagrolaimomorpha</taxon>
        <taxon>Panagrolaimoidea</taxon>
        <taxon>Panagrolaimidae</taxon>
        <taxon>Panagrellus</taxon>
    </lineage>
</organism>
<keyword evidence="2" id="KW-1185">Reference proteome</keyword>
<feature type="region of interest" description="Disordered" evidence="1">
    <location>
        <begin position="1"/>
        <end position="44"/>
    </location>
</feature>
<evidence type="ECO:0000313" key="3">
    <source>
        <dbReference type="WBParaSite" id="Pan_g13393.t1"/>
    </source>
</evidence>
<protein>
    <submittedName>
        <fullName evidence="3">Synaptosomal-associated protein</fullName>
    </submittedName>
</protein>
<evidence type="ECO:0000256" key="1">
    <source>
        <dbReference type="SAM" id="MobiDB-lite"/>
    </source>
</evidence>
<name>A0A7E4UVM4_PANRE</name>
<reference evidence="3" key="2">
    <citation type="submission" date="2020-10" db="UniProtKB">
        <authorList>
            <consortium name="WormBaseParasite"/>
        </authorList>
    </citation>
    <scope>IDENTIFICATION</scope>
</reference>
<sequence>MEDKKERSQRNALVGRSRAEGISGERGVDEANDDQSQGQTGYQEMETMDIASGVLGKKLREIVNKTAQLS</sequence>